<evidence type="ECO:0000313" key="4">
    <source>
        <dbReference type="Proteomes" id="UP000515734"/>
    </source>
</evidence>
<dbReference type="InterPro" id="IPR006076">
    <property type="entry name" value="FAD-dep_OxRdtase"/>
</dbReference>
<evidence type="ECO:0000313" key="3">
    <source>
        <dbReference type="EMBL" id="BCI52870.1"/>
    </source>
</evidence>
<evidence type="ECO:0000256" key="1">
    <source>
        <dbReference type="ARBA" id="ARBA00009410"/>
    </source>
</evidence>
<reference evidence="3 4" key="1">
    <citation type="submission" date="2020-07" db="EMBL/GenBank/DDBJ databases">
        <title>Complete genome sequence of Mycolicibacterium litorale like strain isolated from cardiac implantable electronic device infection.</title>
        <authorList>
            <person name="Fukano H."/>
            <person name="Miyama H."/>
            <person name="Hoshino Y."/>
        </authorList>
    </citation>
    <scope>NUCLEOTIDE SEQUENCE [LARGE SCALE GENOMIC DNA]</scope>
    <source>
        <strain evidence="3 4">NIIDNTM18</strain>
    </source>
</reference>
<dbReference type="Gene3D" id="3.50.50.60">
    <property type="entry name" value="FAD/NAD(P)-binding domain"/>
    <property type="match status" value="2"/>
</dbReference>
<dbReference type="PANTHER" id="PTHR13847:SF280">
    <property type="entry name" value="D-AMINO ACID DEHYDROGENASE"/>
    <property type="match status" value="1"/>
</dbReference>
<dbReference type="GO" id="GO:0055130">
    <property type="term" value="P:D-alanine catabolic process"/>
    <property type="evidence" value="ECO:0007669"/>
    <property type="project" value="TreeGrafter"/>
</dbReference>
<proteinExistence type="inferred from homology"/>
<dbReference type="InterPro" id="IPR036188">
    <property type="entry name" value="FAD/NAD-bd_sf"/>
</dbReference>
<dbReference type="GO" id="GO:0005737">
    <property type="term" value="C:cytoplasm"/>
    <property type="evidence" value="ECO:0007669"/>
    <property type="project" value="TreeGrafter"/>
</dbReference>
<dbReference type="Gene3D" id="3.30.9.10">
    <property type="entry name" value="D-Amino Acid Oxidase, subunit A, domain 2"/>
    <property type="match status" value="1"/>
</dbReference>
<accession>A0A6S6P858</accession>
<evidence type="ECO:0000259" key="2">
    <source>
        <dbReference type="Pfam" id="PF01266"/>
    </source>
</evidence>
<comment type="similarity">
    <text evidence="1">Belongs to the DadA oxidoreductase family.</text>
</comment>
<dbReference type="Proteomes" id="UP000515734">
    <property type="component" value="Chromosome"/>
</dbReference>
<name>A0A6S6P858_9MYCO</name>
<gene>
    <name evidence="3" type="primary">dadA</name>
    <name evidence="3" type="ORF">NIIDNTM18_21480</name>
</gene>
<protein>
    <submittedName>
        <fullName evidence="3">D-amino acid dehydrogenase</fullName>
    </submittedName>
</protein>
<dbReference type="SUPFAM" id="SSF51905">
    <property type="entry name" value="FAD/NAD(P)-binding domain"/>
    <property type="match status" value="1"/>
</dbReference>
<feature type="domain" description="FAD dependent oxidoreductase" evidence="2">
    <location>
        <begin position="2"/>
        <end position="398"/>
    </location>
</feature>
<dbReference type="Pfam" id="PF01266">
    <property type="entry name" value="DAO"/>
    <property type="match status" value="1"/>
</dbReference>
<dbReference type="NCBIfam" id="NF001933">
    <property type="entry name" value="PRK00711.1"/>
    <property type="match status" value="1"/>
</dbReference>
<dbReference type="EMBL" id="AP023287">
    <property type="protein sequence ID" value="BCI52870.1"/>
    <property type="molecule type" value="Genomic_DNA"/>
</dbReference>
<dbReference type="SUPFAM" id="SSF54373">
    <property type="entry name" value="FAD-linked reductases, C-terminal domain"/>
    <property type="match status" value="1"/>
</dbReference>
<dbReference type="AlphaFoldDB" id="A0A6S6P858"/>
<dbReference type="GO" id="GO:0008718">
    <property type="term" value="F:D-amino-acid dehydrogenase activity"/>
    <property type="evidence" value="ECO:0007669"/>
    <property type="project" value="TreeGrafter"/>
</dbReference>
<dbReference type="PANTHER" id="PTHR13847">
    <property type="entry name" value="SARCOSINE DEHYDROGENASE-RELATED"/>
    <property type="match status" value="1"/>
</dbReference>
<dbReference type="GO" id="GO:0005886">
    <property type="term" value="C:plasma membrane"/>
    <property type="evidence" value="ECO:0007669"/>
    <property type="project" value="TreeGrafter"/>
</dbReference>
<sequence>MKVAVVGAGVVGVASAHALAERGHDVTVYDRRTEIASDASASTGGLIAPGHSYAWASPGAPAMLVRSLLGAQTSIRVTPRLDAALIRWGVRFLRECTPGRSQANTLAKFALAAYSQRLTDELAAREGIEFCHTDRGVLYLYRDEAELAAAERKSMLLRDHGRVQNTLGPDEIAALEPALAHGRTGFAGAIHDVTDASGDPQRFAAGLAETCRRLGVEFRLGTDVTGMVTDGSRVTHLSTPDGDIRAEAIVVAAGAASPLLTRTMGVSIPVYPAKGYSITAPLKDPSRAPRLGGIDERTLVAWSPFGDRIRMSATAEFVGYDRSFTPADFAGIVAAGDELFPGVVDWDNAHHRTGLRPMTPDGPPLIGPGRHENLYFNTGHGHIGWTMACGSARMLADLMDGRRPDLDPTPYAPVLRRRHR</sequence>
<organism evidence="3 4">
    <name type="scientific">Mycolicibacterium litorale</name>
    <dbReference type="NCBI Taxonomy" id="758802"/>
    <lineage>
        <taxon>Bacteria</taxon>
        <taxon>Bacillati</taxon>
        <taxon>Actinomycetota</taxon>
        <taxon>Actinomycetes</taxon>
        <taxon>Mycobacteriales</taxon>
        <taxon>Mycobacteriaceae</taxon>
        <taxon>Mycolicibacterium</taxon>
    </lineage>
</organism>
<dbReference type="RefSeq" id="WP_185295630.1">
    <property type="nucleotide sequence ID" value="NZ_AP023287.1"/>
</dbReference>